<accession>A0ACB8A5R0</accession>
<keyword evidence="2" id="KW-1185">Reference proteome</keyword>
<dbReference type="Proteomes" id="UP000790377">
    <property type="component" value="Unassembled WGS sequence"/>
</dbReference>
<gene>
    <name evidence="1" type="ORF">BJ138DRAFT_1115901</name>
</gene>
<protein>
    <submittedName>
        <fullName evidence="1">Uncharacterized protein</fullName>
    </submittedName>
</protein>
<organism evidence="1 2">
    <name type="scientific">Hygrophoropsis aurantiaca</name>
    <dbReference type="NCBI Taxonomy" id="72124"/>
    <lineage>
        <taxon>Eukaryota</taxon>
        <taxon>Fungi</taxon>
        <taxon>Dikarya</taxon>
        <taxon>Basidiomycota</taxon>
        <taxon>Agaricomycotina</taxon>
        <taxon>Agaricomycetes</taxon>
        <taxon>Agaricomycetidae</taxon>
        <taxon>Boletales</taxon>
        <taxon>Coniophorineae</taxon>
        <taxon>Hygrophoropsidaceae</taxon>
        <taxon>Hygrophoropsis</taxon>
    </lineage>
</organism>
<sequence length="451" mass="50165">MAILSMSQAPLNAITDTRVRDSFRLVPLSTQTLEGDSEDEVLELLDHPTPLHPLTQPSASASLPPKPPLPRSSGKKEHQRAGKKAKRARKRQLEDQGDPGAGKMRSRLSKKYATPFAVTIKFNAISLRAAKSAFVGARQRIREHHDRQWHLQELFDRGFDLIPWDGKTTHAIVDSEERIVSILAGRPHDPTWDDVVADATSALHEAGLLADVPKNNRQHSRGDYPTIAVGVSYGNGQMVPGNLKHTAHNETVVAALLANKSIQRIAGFANSALKFYAPKLFRFYADHVNPLFNHYPQLRRNFINSIFPAATFNCGPRVVDLEHVDSTNVPYGLCPIWAGGQFDPRLGGHLILFEFKLVIEFPPGSTVLIPSGTVRHGNVPIQQGETRYSFTQYCPGSLVRWVQYGYQSAKACSAEGKAKLIGKPEDYWKWAIGLFSKLSELQQDRTQVFKS</sequence>
<evidence type="ECO:0000313" key="1">
    <source>
        <dbReference type="EMBL" id="KAH7908377.1"/>
    </source>
</evidence>
<dbReference type="EMBL" id="MU267826">
    <property type="protein sequence ID" value="KAH7908377.1"/>
    <property type="molecule type" value="Genomic_DNA"/>
</dbReference>
<proteinExistence type="predicted"/>
<comment type="caution">
    <text evidence="1">The sequence shown here is derived from an EMBL/GenBank/DDBJ whole genome shotgun (WGS) entry which is preliminary data.</text>
</comment>
<reference evidence="1" key="1">
    <citation type="journal article" date="2021" name="New Phytol.">
        <title>Evolutionary innovations through gain and loss of genes in the ectomycorrhizal Boletales.</title>
        <authorList>
            <person name="Wu G."/>
            <person name="Miyauchi S."/>
            <person name="Morin E."/>
            <person name="Kuo A."/>
            <person name="Drula E."/>
            <person name="Varga T."/>
            <person name="Kohler A."/>
            <person name="Feng B."/>
            <person name="Cao Y."/>
            <person name="Lipzen A."/>
            <person name="Daum C."/>
            <person name="Hundley H."/>
            <person name="Pangilinan J."/>
            <person name="Johnson J."/>
            <person name="Barry K."/>
            <person name="LaButti K."/>
            <person name="Ng V."/>
            <person name="Ahrendt S."/>
            <person name="Min B."/>
            <person name="Choi I.G."/>
            <person name="Park H."/>
            <person name="Plett J.M."/>
            <person name="Magnuson J."/>
            <person name="Spatafora J.W."/>
            <person name="Nagy L.G."/>
            <person name="Henrissat B."/>
            <person name="Grigoriev I.V."/>
            <person name="Yang Z.L."/>
            <person name="Xu J."/>
            <person name="Martin F.M."/>
        </authorList>
    </citation>
    <scope>NUCLEOTIDE SEQUENCE</scope>
    <source>
        <strain evidence="1">ATCC 28755</strain>
    </source>
</reference>
<evidence type="ECO:0000313" key="2">
    <source>
        <dbReference type="Proteomes" id="UP000790377"/>
    </source>
</evidence>
<name>A0ACB8A5R0_9AGAM</name>